<evidence type="ECO:0000313" key="2">
    <source>
        <dbReference type="Proteomes" id="UP000692954"/>
    </source>
</evidence>
<dbReference type="AlphaFoldDB" id="A0A8S1LPW7"/>
<dbReference type="Proteomes" id="UP000692954">
    <property type="component" value="Unassembled WGS sequence"/>
</dbReference>
<keyword evidence="2" id="KW-1185">Reference proteome</keyword>
<gene>
    <name evidence="1" type="ORF">PSON_ATCC_30995.1.T0240124</name>
</gene>
<comment type="caution">
    <text evidence="1">The sequence shown here is derived from an EMBL/GenBank/DDBJ whole genome shotgun (WGS) entry which is preliminary data.</text>
</comment>
<accession>A0A8S1LPW7</accession>
<sequence length="131" mass="16343">MILRQHKKENKESRLIEEEKKEKFQQLADKAIDIPKQISRKDIYIRRDFKQLQQYYYVLVKYRELLICWSNLKDKIIIFTFHMTYMGEYIQEWNQKRQIKIQRDEIQIIGQKLGYILNIGKNIYYNRLFIF</sequence>
<evidence type="ECO:0000313" key="1">
    <source>
        <dbReference type="EMBL" id="CAD8068382.1"/>
    </source>
</evidence>
<dbReference type="EMBL" id="CAJJDN010000024">
    <property type="protein sequence ID" value="CAD8068382.1"/>
    <property type="molecule type" value="Genomic_DNA"/>
</dbReference>
<reference evidence="1" key="1">
    <citation type="submission" date="2021-01" db="EMBL/GenBank/DDBJ databases">
        <authorList>
            <consortium name="Genoscope - CEA"/>
            <person name="William W."/>
        </authorList>
    </citation>
    <scope>NUCLEOTIDE SEQUENCE</scope>
</reference>
<protein>
    <submittedName>
        <fullName evidence="1">Uncharacterized protein</fullName>
    </submittedName>
</protein>
<proteinExistence type="predicted"/>
<organism evidence="1 2">
    <name type="scientific">Paramecium sonneborni</name>
    <dbReference type="NCBI Taxonomy" id="65129"/>
    <lineage>
        <taxon>Eukaryota</taxon>
        <taxon>Sar</taxon>
        <taxon>Alveolata</taxon>
        <taxon>Ciliophora</taxon>
        <taxon>Intramacronucleata</taxon>
        <taxon>Oligohymenophorea</taxon>
        <taxon>Peniculida</taxon>
        <taxon>Parameciidae</taxon>
        <taxon>Paramecium</taxon>
    </lineage>
</organism>
<name>A0A8S1LPW7_9CILI</name>